<dbReference type="RefSeq" id="WP_089763606.1">
    <property type="nucleotide sequence ID" value="NZ_BKAT01000033.1"/>
</dbReference>
<sequence length="299" mass="34422">MQLTIADNRFALNGVEVQFPLDIQQLRSILGEARHVAKKYNHIYTWDTLGILAYSKNGKEVESFVLELTPTKYDFSPASIFTASFTINETGYRTYFEQHKSSARKVNKRDEGGTLTVGDFDVWIDVEDGVMTTVAISRHVPPAPKVYSDKYKYQPIAGDKIEFADFNFKLAVIQELMYNKELLKPKFDLYEFVENYAAREIDIEEEGYEFIPEVTAYFEALEIDKKFAPEITELSQDGGDDIYGQLLRFWDGEDDTFNIQNFEDVKHFPNLKRMNLFYADNLAEIQAQLAEKGIIAEAI</sequence>
<reference evidence="4" key="1">
    <citation type="submission" date="2016-10" db="EMBL/GenBank/DDBJ databases">
        <authorList>
            <person name="Varghese N."/>
            <person name="Submissions S."/>
        </authorList>
    </citation>
    <scope>NUCLEOTIDE SEQUENCE [LARGE SCALE GENOMIC DNA]</scope>
    <source>
        <strain evidence="4">DSM 23920</strain>
    </source>
</reference>
<evidence type="ECO:0000313" key="4">
    <source>
        <dbReference type="Proteomes" id="UP000199656"/>
    </source>
</evidence>
<dbReference type="Proteomes" id="UP000199656">
    <property type="component" value="Unassembled WGS sequence"/>
</dbReference>
<evidence type="ECO:0000259" key="1">
    <source>
        <dbReference type="Pfam" id="PF21832"/>
    </source>
</evidence>
<organism evidence="3 4">
    <name type="scientific">Chitinophaga terrae</name>
    <name type="common">ex Kim and Jung 2007</name>
    <dbReference type="NCBI Taxonomy" id="408074"/>
    <lineage>
        <taxon>Bacteria</taxon>
        <taxon>Pseudomonadati</taxon>
        <taxon>Bacteroidota</taxon>
        <taxon>Chitinophagia</taxon>
        <taxon>Chitinophagales</taxon>
        <taxon>Chitinophagaceae</taxon>
        <taxon>Chitinophaga</taxon>
    </lineage>
</organism>
<dbReference type="InterPro" id="IPR056640">
    <property type="entry name" value="DUF7738"/>
</dbReference>
<gene>
    <name evidence="3" type="ORF">SAMN05660909_03903</name>
</gene>
<keyword evidence="4" id="KW-1185">Reference proteome</keyword>
<dbReference type="Pfam" id="PF21832">
    <property type="entry name" value="DUF6892"/>
    <property type="match status" value="1"/>
</dbReference>
<dbReference type="InterPro" id="IPR054187">
    <property type="entry name" value="DUF6892"/>
</dbReference>
<protein>
    <submittedName>
        <fullName evidence="3">Uncharacterized protein</fullName>
    </submittedName>
</protein>
<dbReference type="OrthoDB" id="355909at2"/>
<feature type="domain" description="DUF6892" evidence="1">
    <location>
        <begin position="161"/>
        <end position="294"/>
    </location>
</feature>
<proteinExistence type="predicted"/>
<evidence type="ECO:0000259" key="2">
    <source>
        <dbReference type="Pfam" id="PF24880"/>
    </source>
</evidence>
<accession>A0A1H4ERT4</accession>
<feature type="domain" description="DUF7738" evidence="2">
    <location>
        <begin position="3"/>
        <end position="100"/>
    </location>
</feature>
<dbReference type="EMBL" id="FNRL01000020">
    <property type="protein sequence ID" value="SEA87804.1"/>
    <property type="molecule type" value="Genomic_DNA"/>
</dbReference>
<name>A0A1H4ERT4_9BACT</name>
<dbReference type="STRING" id="408074.SAMN05660909_03903"/>
<dbReference type="AlphaFoldDB" id="A0A1H4ERT4"/>
<dbReference type="Pfam" id="PF24880">
    <property type="entry name" value="DUF7738"/>
    <property type="match status" value="1"/>
</dbReference>
<evidence type="ECO:0000313" key="3">
    <source>
        <dbReference type="EMBL" id="SEA87804.1"/>
    </source>
</evidence>